<name>A0ACB9MJD3_BAUVA</name>
<proteinExistence type="predicted"/>
<comment type="caution">
    <text evidence="1">The sequence shown here is derived from an EMBL/GenBank/DDBJ whole genome shotgun (WGS) entry which is preliminary data.</text>
</comment>
<dbReference type="EMBL" id="CM039434">
    <property type="protein sequence ID" value="KAI4323191.1"/>
    <property type="molecule type" value="Genomic_DNA"/>
</dbReference>
<dbReference type="Proteomes" id="UP000828941">
    <property type="component" value="Chromosome 9"/>
</dbReference>
<accession>A0ACB9MJD3</accession>
<evidence type="ECO:0000313" key="1">
    <source>
        <dbReference type="EMBL" id="KAI4323191.1"/>
    </source>
</evidence>
<sequence length="279" mass="31388">MAASPLSKIESAHQMYREGSYEAALGFYTEAIGMVKTNSQKIALHSNRAACYLKLHDFKRAADECTSVLELDNEHSGALMLRAQTLVTLKEYHSALFDVNRLIEMNPSSEVYQSLHARLRTQLSLAPIPESEEEIEESDEEDEMQLKRHHGKKEIGEKDVITSNIQTNLKDKVGKATTRAAFPDPETHSKISSEQGRDQNHVPKISTPEAIASKVPNKESSEQNSKAWQSIPKPKGHSALDYARWDSVEDSSSEDDNDDDDDDEESLPQYRFRVRTVGQ</sequence>
<organism evidence="1 2">
    <name type="scientific">Bauhinia variegata</name>
    <name type="common">Purple orchid tree</name>
    <name type="synonym">Phanera variegata</name>
    <dbReference type="NCBI Taxonomy" id="167791"/>
    <lineage>
        <taxon>Eukaryota</taxon>
        <taxon>Viridiplantae</taxon>
        <taxon>Streptophyta</taxon>
        <taxon>Embryophyta</taxon>
        <taxon>Tracheophyta</taxon>
        <taxon>Spermatophyta</taxon>
        <taxon>Magnoliopsida</taxon>
        <taxon>eudicotyledons</taxon>
        <taxon>Gunneridae</taxon>
        <taxon>Pentapetalae</taxon>
        <taxon>rosids</taxon>
        <taxon>fabids</taxon>
        <taxon>Fabales</taxon>
        <taxon>Fabaceae</taxon>
        <taxon>Cercidoideae</taxon>
        <taxon>Cercideae</taxon>
        <taxon>Bauhiniinae</taxon>
        <taxon>Bauhinia</taxon>
    </lineage>
</organism>
<gene>
    <name evidence="1" type="ORF">L6164_022818</name>
</gene>
<keyword evidence="2" id="KW-1185">Reference proteome</keyword>
<reference evidence="1 2" key="1">
    <citation type="journal article" date="2022" name="DNA Res.">
        <title>Chromosomal-level genome assembly of the orchid tree Bauhinia variegata (Leguminosae; Cercidoideae) supports the allotetraploid origin hypothesis of Bauhinia.</title>
        <authorList>
            <person name="Zhong Y."/>
            <person name="Chen Y."/>
            <person name="Zheng D."/>
            <person name="Pang J."/>
            <person name="Liu Y."/>
            <person name="Luo S."/>
            <person name="Meng S."/>
            <person name="Qian L."/>
            <person name="Wei D."/>
            <person name="Dai S."/>
            <person name="Zhou R."/>
        </authorList>
    </citation>
    <scope>NUCLEOTIDE SEQUENCE [LARGE SCALE GENOMIC DNA]</scope>
    <source>
        <strain evidence="1">BV-YZ2020</strain>
    </source>
</reference>
<evidence type="ECO:0000313" key="2">
    <source>
        <dbReference type="Proteomes" id="UP000828941"/>
    </source>
</evidence>
<protein>
    <submittedName>
        <fullName evidence="1">Uncharacterized protein</fullName>
    </submittedName>
</protein>